<feature type="region of interest" description="Disordered" evidence="1">
    <location>
        <begin position="343"/>
        <end position="396"/>
    </location>
</feature>
<feature type="region of interest" description="Disordered" evidence="1">
    <location>
        <begin position="317"/>
        <end position="336"/>
    </location>
</feature>
<evidence type="ECO:0000256" key="1">
    <source>
        <dbReference type="SAM" id="MobiDB-lite"/>
    </source>
</evidence>
<gene>
    <name evidence="2" type="ORF">AMATHDRAFT_48811</name>
</gene>
<proteinExistence type="predicted"/>
<evidence type="ECO:0000313" key="2">
    <source>
        <dbReference type="EMBL" id="PFH49305.1"/>
    </source>
</evidence>
<accession>A0A2A9NE64</accession>
<organism evidence="2 3">
    <name type="scientific">Amanita thiersii Skay4041</name>
    <dbReference type="NCBI Taxonomy" id="703135"/>
    <lineage>
        <taxon>Eukaryota</taxon>
        <taxon>Fungi</taxon>
        <taxon>Dikarya</taxon>
        <taxon>Basidiomycota</taxon>
        <taxon>Agaricomycotina</taxon>
        <taxon>Agaricomycetes</taxon>
        <taxon>Agaricomycetidae</taxon>
        <taxon>Agaricales</taxon>
        <taxon>Pluteineae</taxon>
        <taxon>Amanitaceae</taxon>
        <taxon>Amanita</taxon>
    </lineage>
</organism>
<dbReference type="Proteomes" id="UP000242287">
    <property type="component" value="Unassembled WGS sequence"/>
</dbReference>
<name>A0A2A9NE64_9AGAR</name>
<sequence length="415" mass="44502">MAAVLQLIKDEPAAHRWLEPYRNILRTQSTAAKNMSFAVPRSGMLSDPKQDIPHQYSVGTLGKKRGPEPYIRAYTASPTMASSTSCPVGRFAASPSVLSSLRTFTPSPSLLRHSPGDNLPSLPLPKLVSPHTPQNSFYAQFKDAFGLSEPSPLPPSSGVSYFEIDIGAIDVAATTSPLGPVSSALDGSKCDSPGYTALTKALADCLVMDQQAPAANFEAASTPNLGSPFEVGSGTSLFSPLSNNSARESTSFQEVAGRALDKEATISDDDEAQFPGIKNRNTNNDIESGPEAVEISSRLTFRSNNYQFLVMNQDSPTALHQKHKQRLQDPELDTETDKGATAMMTSTSSKQLYILTESPKGNNNKAKKRKATGDAESIKQALGKVGTRVVSSTKTRRLVSGTGIEKENESLFGRE</sequence>
<evidence type="ECO:0000313" key="3">
    <source>
        <dbReference type="Proteomes" id="UP000242287"/>
    </source>
</evidence>
<keyword evidence="3" id="KW-1185">Reference proteome</keyword>
<reference evidence="2 3" key="1">
    <citation type="submission" date="2014-02" db="EMBL/GenBank/DDBJ databases">
        <title>Transposable element dynamics among asymbiotic and ectomycorrhizal Amanita fungi.</title>
        <authorList>
            <consortium name="DOE Joint Genome Institute"/>
            <person name="Hess J."/>
            <person name="Skrede I."/>
            <person name="Wolfe B."/>
            <person name="LaButti K."/>
            <person name="Ohm R.A."/>
            <person name="Grigoriev I.V."/>
            <person name="Pringle A."/>
        </authorList>
    </citation>
    <scope>NUCLEOTIDE SEQUENCE [LARGE SCALE GENOMIC DNA]</scope>
    <source>
        <strain evidence="2 3">SKay4041</strain>
    </source>
</reference>
<dbReference type="EMBL" id="KZ302033">
    <property type="protein sequence ID" value="PFH49305.1"/>
    <property type="molecule type" value="Genomic_DNA"/>
</dbReference>
<dbReference type="AlphaFoldDB" id="A0A2A9NE64"/>
<protein>
    <submittedName>
        <fullName evidence="2">Uncharacterized protein</fullName>
    </submittedName>
</protein>
<feature type="region of interest" description="Disordered" evidence="1">
    <location>
        <begin position="263"/>
        <end position="289"/>
    </location>
</feature>